<dbReference type="Gene3D" id="3.40.50.11500">
    <property type="match status" value="1"/>
</dbReference>
<dbReference type="GO" id="GO:0030136">
    <property type="term" value="C:clathrin-coated vesicle"/>
    <property type="evidence" value="ECO:0007669"/>
    <property type="project" value="TreeGrafter"/>
</dbReference>
<feature type="region of interest" description="Disordered" evidence="1">
    <location>
        <begin position="753"/>
        <end position="795"/>
    </location>
</feature>
<feature type="domain" description="UDENN" evidence="2">
    <location>
        <begin position="1"/>
        <end position="122"/>
    </location>
</feature>
<feature type="compositionally biased region" description="Basic and acidic residues" evidence="1">
    <location>
        <begin position="758"/>
        <end position="775"/>
    </location>
</feature>
<evidence type="ECO:0000256" key="1">
    <source>
        <dbReference type="SAM" id="MobiDB-lite"/>
    </source>
</evidence>
<feature type="non-terminal residue" evidence="3">
    <location>
        <position position="795"/>
    </location>
</feature>
<evidence type="ECO:0000313" key="4">
    <source>
        <dbReference type="Proteomes" id="UP000518911"/>
    </source>
</evidence>
<feature type="compositionally biased region" description="Polar residues" evidence="1">
    <location>
        <begin position="715"/>
        <end position="728"/>
    </location>
</feature>
<feature type="region of interest" description="Disordered" evidence="1">
    <location>
        <begin position="694"/>
        <end position="728"/>
    </location>
</feature>
<proteinExistence type="predicted"/>
<feature type="region of interest" description="Disordered" evidence="1">
    <location>
        <begin position="394"/>
        <end position="472"/>
    </location>
</feature>
<feature type="region of interest" description="Disordered" evidence="1">
    <location>
        <begin position="325"/>
        <end position="346"/>
    </location>
</feature>
<feature type="compositionally biased region" description="Basic residues" evidence="1">
    <location>
        <begin position="244"/>
        <end position="253"/>
    </location>
</feature>
<feature type="compositionally biased region" description="Polar residues" evidence="1">
    <location>
        <begin position="694"/>
        <end position="707"/>
    </location>
</feature>
<feature type="compositionally biased region" description="Polar residues" evidence="1">
    <location>
        <begin position="325"/>
        <end position="334"/>
    </location>
</feature>
<dbReference type="SMART" id="SM00801">
    <property type="entry name" value="dDENN"/>
    <property type="match status" value="1"/>
</dbReference>
<sequence>KVRNMALEDVVILNVDTNTLETPFDDLQSLPNDVVSALKNRLKKVSTTTGDGVARAFLKAQASFFGSYRNALKIEPGEPITFCEEAFVSHRSAVMRQFLQNAIQLQLFKQFIDGRLDLLNSGEGFSDVFEEEINMGEYAGSDKLYHQWLSTVRKGSGAILNTMKTKANPAMKTVYKFAKDHAKMGIKEVKNRLKQKDIAENGCSAAPEESLPRTAPSPLVEKKDPKLREDRRPITVHFGQVRPPRPHVVKRPKSNIAVEGRRTSISSPEQPQPYRALKESDSADGEEAVSPEKSKDPLPPSPLFSSKSTEINLLEDIFPNLEVETQPQPLSQAKSLEDLRTPKEEGDQRCTFDYQRMDLGVSERNRIVPAMKLSHPYNKLWSMGHDDMAIPTKYSQSSPERPLTALGNIPPITWRPRSRDSILAPAEKDEPNPAIQGNITIPRPQGRKTPELGIVPPPPAPRASKHQTPAGPAEMLTTHTTGHSHLVSDLIPEPFGVGSVSLDPDTHQSVNYSSHPSQLLSSAPSTAEMLRPVKVKTDNAGNDSDYLLNLLDPLKTASWQSSGPQQGPRSLQSSATPPSAASFVSVASDFVSPPAAPFVQPLGYPSPAPPHFLQPSPNPFTQTVPGALSVSLVRPPRGSFTPSLGHAYSSSFITPNSSFYPPQRPQPNISTLSMPNLFSQAPAVPPTGSLLLQSHSPSPTSSLQTACLSGPPKTRTFQVGQSSSKVDSKQTLALLSNEPPLIPSRPAKGLESVLLSSKSEETKDPFEDLLKKTKQDVSSTPGKVEQLRKRWETFE</sequence>
<dbReference type="EMBL" id="VZUJ01082623">
    <property type="protein sequence ID" value="NXV77697.1"/>
    <property type="molecule type" value="Genomic_DNA"/>
</dbReference>
<dbReference type="PROSITE" id="PS50211">
    <property type="entry name" value="DENN"/>
    <property type="match status" value="1"/>
</dbReference>
<comment type="caution">
    <text evidence="3">The sequence shown here is derived from an EMBL/GenBank/DDBJ whole genome shotgun (WGS) entry which is preliminary data.</text>
</comment>
<dbReference type="Pfam" id="PF03455">
    <property type="entry name" value="dDENN"/>
    <property type="match status" value="1"/>
</dbReference>
<dbReference type="InterPro" id="IPR040032">
    <property type="entry name" value="DENND1A/B/C"/>
</dbReference>
<feature type="compositionally biased region" description="Polar residues" evidence="1">
    <location>
        <begin position="558"/>
        <end position="572"/>
    </location>
</feature>
<dbReference type="GO" id="GO:0005085">
    <property type="term" value="F:guanyl-nucleotide exchange factor activity"/>
    <property type="evidence" value="ECO:0007669"/>
    <property type="project" value="InterPro"/>
</dbReference>
<feature type="compositionally biased region" description="Basic and acidic residues" evidence="1">
    <location>
        <begin position="335"/>
        <end position="346"/>
    </location>
</feature>
<dbReference type="AlphaFoldDB" id="A0A7L3WNK9"/>
<dbReference type="GO" id="GO:0032456">
    <property type="term" value="P:endocytic recycling"/>
    <property type="evidence" value="ECO:0007669"/>
    <property type="project" value="TreeGrafter"/>
</dbReference>
<dbReference type="Gene3D" id="6.10.140.1000">
    <property type="match status" value="1"/>
</dbReference>
<dbReference type="GO" id="GO:1901981">
    <property type="term" value="F:phosphatidylinositol phosphate binding"/>
    <property type="evidence" value="ECO:0007669"/>
    <property type="project" value="TreeGrafter"/>
</dbReference>
<dbReference type="Proteomes" id="UP000518911">
    <property type="component" value="Unassembled WGS sequence"/>
</dbReference>
<feature type="region of interest" description="Disordered" evidence="1">
    <location>
        <begin position="199"/>
        <end position="306"/>
    </location>
</feature>
<dbReference type="GO" id="GO:0006897">
    <property type="term" value="P:endocytosis"/>
    <property type="evidence" value="ECO:0007669"/>
    <property type="project" value="TreeGrafter"/>
</dbReference>
<feature type="compositionally biased region" description="Basic and acidic residues" evidence="1">
    <location>
        <begin position="220"/>
        <end position="233"/>
    </location>
</feature>
<dbReference type="PANTHER" id="PTHR13196">
    <property type="entry name" value="DENN DOMAIN-CONTAINING"/>
    <property type="match status" value="1"/>
</dbReference>
<protein>
    <submittedName>
        <fullName evidence="3">DEN1A protein</fullName>
    </submittedName>
</protein>
<reference evidence="3 4" key="1">
    <citation type="submission" date="2019-09" db="EMBL/GenBank/DDBJ databases">
        <title>Bird 10,000 Genomes (B10K) Project - Family phase.</title>
        <authorList>
            <person name="Zhang G."/>
        </authorList>
    </citation>
    <scope>NUCLEOTIDE SEQUENCE [LARGE SCALE GENOMIC DNA]</scope>
    <source>
        <strain evidence="3">OUT-0055</strain>
        <tissue evidence="3">Blood</tissue>
    </source>
</reference>
<feature type="region of interest" description="Disordered" evidence="1">
    <location>
        <begin position="558"/>
        <end position="577"/>
    </location>
</feature>
<dbReference type="GO" id="GO:0005829">
    <property type="term" value="C:cytosol"/>
    <property type="evidence" value="ECO:0007669"/>
    <property type="project" value="TreeGrafter"/>
</dbReference>
<dbReference type="PANTHER" id="PTHR13196:SF22">
    <property type="entry name" value="DENN DOMAIN-CONTAINING PROTEIN 1A"/>
    <property type="match status" value="1"/>
</dbReference>
<dbReference type="InterPro" id="IPR043153">
    <property type="entry name" value="DENN_C"/>
</dbReference>
<feature type="compositionally biased region" description="Basic and acidic residues" evidence="1">
    <location>
        <begin position="785"/>
        <end position="795"/>
    </location>
</feature>
<evidence type="ECO:0000313" key="3">
    <source>
        <dbReference type="EMBL" id="NXV77697.1"/>
    </source>
</evidence>
<keyword evidence="4" id="KW-1185">Reference proteome</keyword>
<organism evidence="3 4">
    <name type="scientific">Atlantisia rogersi</name>
    <name type="common">Inaccessible Island rail</name>
    <dbReference type="NCBI Taxonomy" id="2478892"/>
    <lineage>
        <taxon>Eukaryota</taxon>
        <taxon>Metazoa</taxon>
        <taxon>Chordata</taxon>
        <taxon>Craniata</taxon>
        <taxon>Vertebrata</taxon>
        <taxon>Euteleostomi</taxon>
        <taxon>Archelosauria</taxon>
        <taxon>Archosauria</taxon>
        <taxon>Dinosauria</taxon>
        <taxon>Saurischia</taxon>
        <taxon>Theropoda</taxon>
        <taxon>Coelurosauria</taxon>
        <taxon>Aves</taxon>
        <taxon>Neognathae</taxon>
        <taxon>Neoaves</taxon>
        <taxon>Gruiformes</taxon>
        <taxon>Rallidae</taxon>
        <taxon>Atlantisia</taxon>
    </lineage>
</organism>
<name>A0A7L3WNK9_9GRUI</name>
<gene>
    <name evidence="3" type="primary">Dennd1a</name>
    <name evidence="3" type="ORF">ATLROG_R03422</name>
</gene>
<evidence type="ECO:0000259" key="2">
    <source>
        <dbReference type="PROSITE" id="PS50211"/>
    </source>
</evidence>
<accession>A0A7L3WNK9</accession>
<dbReference type="InterPro" id="IPR005112">
    <property type="entry name" value="dDENN_dom"/>
</dbReference>
<dbReference type="OrthoDB" id="9068058at2759"/>
<dbReference type="InterPro" id="IPR037516">
    <property type="entry name" value="Tripartite_DENN"/>
</dbReference>
<feature type="non-terminal residue" evidence="3">
    <location>
        <position position="1"/>
    </location>
</feature>